<dbReference type="PANTHER" id="PTHR12112">
    <property type="entry name" value="BNIP - RELATED"/>
    <property type="match status" value="1"/>
</dbReference>
<proteinExistence type="predicted"/>
<dbReference type="PANTHER" id="PTHR12112:SF39">
    <property type="entry name" value="EG:152A3.5 PROTEIN (FBGN0003116_PN PROTEIN)"/>
    <property type="match status" value="1"/>
</dbReference>
<dbReference type="EMBL" id="MCFL01000001">
    <property type="protein sequence ID" value="ORZ41513.1"/>
    <property type="molecule type" value="Genomic_DNA"/>
</dbReference>
<dbReference type="SMART" id="SM01131">
    <property type="entry name" value="DHHA2"/>
    <property type="match status" value="1"/>
</dbReference>
<gene>
    <name evidence="2" type="ORF">BCR44DRAFT_42993</name>
</gene>
<dbReference type="GO" id="GO:0005737">
    <property type="term" value="C:cytoplasm"/>
    <property type="evidence" value="ECO:0007669"/>
    <property type="project" value="InterPro"/>
</dbReference>
<comment type="caution">
    <text evidence="2">The sequence shown here is derived from an EMBL/GenBank/DDBJ whole genome shotgun (WGS) entry which is preliminary data.</text>
</comment>
<evidence type="ECO:0000313" key="2">
    <source>
        <dbReference type="EMBL" id="ORZ41513.1"/>
    </source>
</evidence>
<sequence>MKAQLTLIPEFLSTVRSALRPGSGASLGWVVLGNESADLDSAVSSLLYAFSLFTSQKQLAAPILPIPRADILLRTEITYFLSLLGVDPHRDLFFSDDLDRIYSSIASDSACKPKLALADFNSLPPSLAHLAPHVAAIVDHHVDSGAFPTANPRVIEPVGSATSLIVRDCFTPAALDANTKAEVARLALGPILLDTINLNRAMLRATDVDAEAAAVCLSWLPESTLDTSALYAAMLKAKADISHLSSADLLRKDYKEFELREGGGKYGMASVMWDLHKWIERDGGAGVLDQALGYARERGLHSLYILTAFEDQEGGFHRQLAVVSGDRGREQAVVEVLMTKEETSGLQVKEAAGQVHGQGQLVVYDVGKHVSRKVLQPLLHRVLVDL</sequence>
<feature type="domain" description="DHHA2" evidence="1">
    <location>
        <begin position="231"/>
        <end position="379"/>
    </location>
</feature>
<evidence type="ECO:0000259" key="1">
    <source>
        <dbReference type="SMART" id="SM01131"/>
    </source>
</evidence>
<dbReference type="AlphaFoldDB" id="A0A1Y2I615"/>
<dbReference type="STRING" id="765915.A0A1Y2I615"/>
<dbReference type="OrthoDB" id="374045at2759"/>
<dbReference type="InterPro" id="IPR004097">
    <property type="entry name" value="DHHA2"/>
</dbReference>
<reference evidence="2 3" key="1">
    <citation type="submission" date="2016-07" db="EMBL/GenBank/DDBJ databases">
        <title>Pervasive Adenine N6-methylation of Active Genes in Fungi.</title>
        <authorList>
            <consortium name="DOE Joint Genome Institute"/>
            <person name="Mondo S.J."/>
            <person name="Dannebaum R.O."/>
            <person name="Kuo R.C."/>
            <person name="Labutti K."/>
            <person name="Haridas S."/>
            <person name="Kuo A."/>
            <person name="Salamov A."/>
            <person name="Ahrendt S.R."/>
            <person name="Lipzen A."/>
            <person name="Sullivan W."/>
            <person name="Andreopoulos W.B."/>
            <person name="Clum A."/>
            <person name="Lindquist E."/>
            <person name="Daum C."/>
            <person name="Ramamoorthy G.K."/>
            <person name="Gryganskyi A."/>
            <person name="Culley D."/>
            <person name="Magnuson J.K."/>
            <person name="James T.Y."/>
            <person name="O'Malley M.A."/>
            <person name="Stajich J.E."/>
            <person name="Spatafora J.W."/>
            <person name="Visel A."/>
            <person name="Grigoriev I.V."/>
        </authorList>
    </citation>
    <scope>NUCLEOTIDE SEQUENCE [LARGE SCALE GENOMIC DNA]</scope>
    <source>
        <strain evidence="2 3">PL171</strain>
    </source>
</reference>
<dbReference type="Proteomes" id="UP000193411">
    <property type="component" value="Unassembled WGS sequence"/>
</dbReference>
<name>A0A1Y2I615_9FUNG</name>
<protein>
    <recommendedName>
        <fullName evidence="1">DHHA2 domain-containing protein</fullName>
    </recommendedName>
</protein>
<accession>A0A1Y2I615</accession>
<dbReference type="Gene3D" id="3.10.310.20">
    <property type="entry name" value="DHHA2 domain"/>
    <property type="match status" value="1"/>
</dbReference>
<organism evidence="2 3">
    <name type="scientific">Catenaria anguillulae PL171</name>
    <dbReference type="NCBI Taxonomy" id="765915"/>
    <lineage>
        <taxon>Eukaryota</taxon>
        <taxon>Fungi</taxon>
        <taxon>Fungi incertae sedis</taxon>
        <taxon>Blastocladiomycota</taxon>
        <taxon>Blastocladiomycetes</taxon>
        <taxon>Blastocladiales</taxon>
        <taxon>Catenariaceae</taxon>
        <taxon>Catenaria</taxon>
    </lineage>
</organism>
<evidence type="ECO:0000313" key="3">
    <source>
        <dbReference type="Proteomes" id="UP000193411"/>
    </source>
</evidence>
<dbReference type="InterPro" id="IPR038763">
    <property type="entry name" value="DHH_sf"/>
</dbReference>
<dbReference type="Gene3D" id="3.90.1640.10">
    <property type="entry name" value="inorganic pyrophosphatase (n-terminal core)"/>
    <property type="match status" value="1"/>
</dbReference>
<dbReference type="InterPro" id="IPR038222">
    <property type="entry name" value="DHHA2_dom_sf"/>
</dbReference>
<dbReference type="SUPFAM" id="SSF64182">
    <property type="entry name" value="DHH phosphoesterases"/>
    <property type="match status" value="1"/>
</dbReference>
<keyword evidence="3" id="KW-1185">Reference proteome</keyword>
<dbReference type="Pfam" id="PF02833">
    <property type="entry name" value="DHHA2"/>
    <property type="match status" value="1"/>
</dbReference>
<dbReference type="GO" id="GO:0004309">
    <property type="term" value="F:exopolyphosphatase activity"/>
    <property type="evidence" value="ECO:0007669"/>
    <property type="project" value="TreeGrafter"/>
</dbReference>